<dbReference type="RefSeq" id="WP_199642071.1">
    <property type="nucleotide sequence ID" value="NZ_JAENCX010000001.1"/>
</dbReference>
<evidence type="ECO:0000313" key="2">
    <source>
        <dbReference type="Proteomes" id="UP000600220"/>
    </source>
</evidence>
<reference evidence="1 2" key="1">
    <citation type="submission" date="2018-11" db="EMBL/GenBank/DDBJ databases">
        <authorList>
            <consortium name="Veterinary Laboratory Investigation and Response Network"/>
        </authorList>
    </citation>
    <scope>NUCLEOTIDE SEQUENCE [LARGE SCALE GENOMIC DNA]</scope>
    <source>
        <strain evidence="1 2">SPSE-18-VL-LA-PA-Ryan-0021</strain>
    </source>
</reference>
<protein>
    <submittedName>
        <fullName evidence="1">Uncharacterized protein</fullName>
    </submittedName>
</protein>
<keyword evidence="2" id="KW-1185">Reference proteome</keyword>
<dbReference type="Proteomes" id="UP000600220">
    <property type="component" value="Unassembled WGS sequence"/>
</dbReference>
<organism evidence="1 2">
    <name type="scientific">Staphylococcus pseudintermedius</name>
    <dbReference type="NCBI Taxonomy" id="283734"/>
    <lineage>
        <taxon>Bacteria</taxon>
        <taxon>Bacillati</taxon>
        <taxon>Bacillota</taxon>
        <taxon>Bacilli</taxon>
        <taxon>Bacillales</taxon>
        <taxon>Staphylococcaceae</taxon>
        <taxon>Staphylococcus</taxon>
        <taxon>Staphylococcus intermedius group</taxon>
    </lineage>
</organism>
<sequence length="71" mass="8664">MRFYIIEYRVYDWGGENYNTTDDSFFRSLDEAEYHLLREGYKHYEDDQYIFGDDVDKVVATIKMLTPYVEL</sequence>
<name>A0A8H9ET96_STAPS</name>
<evidence type="ECO:0000313" key="1">
    <source>
        <dbReference type="EMBL" id="EGQ4383496.1"/>
    </source>
</evidence>
<dbReference type="EMBL" id="AAXKXX010000001">
    <property type="protein sequence ID" value="EGQ4383496.1"/>
    <property type="molecule type" value="Genomic_DNA"/>
</dbReference>
<dbReference type="AlphaFoldDB" id="A0A8H9ET96"/>
<gene>
    <name evidence="1" type="ORF">EGV54_00065</name>
</gene>
<comment type="caution">
    <text evidence="1">The sequence shown here is derived from an EMBL/GenBank/DDBJ whole genome shotgun (WGS) entry which is preliminary data.</text>
</comment>
<accession>A0A8H9ET96</accession>
<proteinExistence type="predicted"/>